<keyword evidence="2" id="KW-1185">Reference proteome</keyword>
<evidence type="ECO:0000313" key="2">
    <source>
        <dbReference type="Proteomes" id="UP001180020"/>
    </source>
</evidence>
<dbReference type="Proteomes" id="UP001180020">
    <property type="component" value="Unassembled WGS sequence"/>
</dbReference>
<comment type="caution">
    <text evidence="1">The sequence shown here is derived from an EMBL/GenBank/DDBJ whole genome shotgun (WGS) entry which is preliminary data.</text>
</comment>
<proteinExistence type="predicted"/>
<dbReference type="AlphaFoldDB" id="A0AAV9E1P0"/>
<accession>A0AAV9E1P0</accession>
<protein>
    <recommendedName>
        <fullName evidence="3">Pentatricopeptide repeat-containing protein</fullName>
    </recommendedName>
</protein>
<sequence length="181" mass="19766">MARAFYKARRIDEGDEMVMKAGNMLPPLHSEDSRRFVKILCKTGMFEHAVRVFEMMSRDGERIAIAEKGSLPMKEMSVYLSDGTVLKGLSDGPRAKYWEICAACGKTLNLGVAVNGSCGSVVVSAYINALTRVYSDVQSAEGDDATRPSSVVLEAWLRGVPGLGRAGMDTHALMINNLWDT</sequence>
<organism evidence="1 2">
    <name type="scientific">Acorus calamus</name>
    <name type="common">Sweet flag</name>
    <dbReference type="NCBI Taxonomy" id="4465"/>
    <lineage>
        <taxon>Eukaryota</taxon>
        <taxon>Viridiplantae</taxon>
        <taxon>Streptophyta</taxon>
        <taxon>Embryophyta</taxon>
        <taxon>Tracheophyta</taxon>
        <taxon>Spermatophyta</taxon>
        <taxon>Magnoliopsida</taxon>
        <taxon>Liliopsida</taxon>
        <taxon>Acoraceae</taxon>
        <taxon>Acorus</taxon>
    </lineage>
</organism>
<evidence type="ECO:0008006" key="3">
    <source>
        <dbReference type="Google" id="ProtNLM"/>
    </source>
</evidence>
<reference evidence="1" key="1">
    <citation type="journal article" date="2023" name="Nat. Commun.">
        <title>Diploid and tetraploid genomes of Acorus and the evolution of monocots.</title>
        <authorList>
            <person name="Ma L."/>
            <person name="Liu K.W."/>
            <person name="Li Z."/>
            <person name="Hsiao Y.Y."/>
            <person name="Qi Y."/>
            <person name="Fu T."/>
            <person name="Tang G.D."/>
            <person name="Zhang D."/>
            <person name="Sun W.H."/>
            <person name="Liu D.K."/>
            <person name="Li Y."/>
            <person name="Chen G.Z."/>
            <person name="Liu X.D."/>
            <person name="Liao X.Y."/>
            <person name="Jiang Y.T."/>
            <person name="Yu X."/>
            <person name="Hao Y."/>
            <person name="Huang J."/>
            <person name="Zhao X.W."/>
            <person name="Ke S."/>
            <person name="Chen Y.Y."/>
            <person name="Wu W.L."/>
            <person name="Hsu J.L."/>
            <person name="Lin Y.F."/>
            <person name="Huang M.D."/>
            <person name="Li C.Y."/>
            <person name="Huang L."/>
            <person name="Wang Z.W."/>
            <person name="Zhao X."/>
            <person name="Zhong W.Y."/>
            <person name="Peng D.H."/>
            <person name="Ahmad S."/>
            <person name="Lan S."/>
            <person name="Zhang J.S."/>
            <person name="Tsai W.C."/>
            <person name="Van de Peer Y."/>
            <person name="Liu Z.J."/>
        </authorList>
    </citation>
    <scope>NUCLEOTIDE SEQUENCE</scope>
    <source>
        <strain evidence="1">CP</strain>
    </source>
</reference>
<evidence type="ECO:0000313" key="1">
    <source>
        <dbReference type="EMBL" id="KAK1307339.1"/>
    </source>
</evidence>
<gene>
    <name evidence="1" type="ORF">QJS10_CPA10g01834</name>
</gene>
<name>A0AAV9E1P0_ACOCL</name>
<reference evidence="1" key="2">
    <citation type="submission" date="2023-06" db="EMBL/GenBank/DDBJ databases">
        <authorList>
            <person name="Ma L."/>
            <person name="Liu K.-W."/>
            <person name="Li Z."/>
            <person name="Hsiao Y.-Y."/>
            <person name="Qi Y."/>
            <person name="Fu T."/>
            <person name="Tang G."/>
            <person name="Zhang D."/>
            <person name="Sun W.-H."/>
            <person name="Liu D.-K."/>
            <person name="Li Y."/>
            <person name="Chen G.-Z."/>
            <person name="Liu X.-D."/>
            <person name="Liao X.-Y."/>
            <person name="Jiang Y.-T."/>
            <person name="Yu X."/>
            <person name="Hao Y."/>
            <person name="Huang J."/>
            <person name="Zhao X.-W."/>
            <person name="Ke S."/>
            <person name="Chen Y.-Y."/>
            <person name="Wu W.-L."/>
            <person name="Hsu J.-L."/>
            <person name="Lin Y.-F."/>
            <person name="Huang M.-D."/>
            <person name="Li C.-Y."/>
            <person name="Huang L."/>
            <person name="Wang Z.-W."/>
            <person name="Zhao X."/>
            <person name="Zhong W.-Y."/>
            <person name="Peng D.-H."/>
            <person name="Ahmad S."/>
            <person name="Lan S."/>
            <person name="Zhang J.-S."/>
            <person name="Tsai W.-C."/>
            <person name="Van De Peer Y."/>
            <person name="Liu Z.-J."/>
        </authorList>
    </citation>
    <scope>NUCLEOTIDE SEQUENCE</scope>
    <source>
        <strain evidence="1">CP</strain>
        <tissue evidence="1">Leaves</tissue>
    </source>
</reference>
<dbReference type="InterPro" id="IPR002885">
    <property type="entry name" value="PPR_rpt"/>
</dbReference>
<dbReference type="EMBL" id="JAUJYO010000010">
    <property type="protein sequence ID" value="KAK1307339.1"/>
    <property type="molecule type" value="Genomic_DNA"/>
</dbReference>
<dbReference type="NCBIfam" id="TIGR00756">
    <property type="entry name" value="PPR"/>
    <property type="match status" value="1"/>
</dbReference>